<feature type="signal peptide" evidence="4">
    <location>
        <begin position="1"/>
        <end position="20"/>
    </location>
</feature>
<sequence>MHNKLVLAASVWLLSTSAMAGETILRAPTPDWIPAVAPHLSNKPDNPSQHVRYEVVESHVRAFDAHTETYVRMRLRVLSPLGLQQASQLGLVWNPALQTPTVHHASIIRAGETADILDKADFTILRREAALEQSLQINGVLTGVLVNPDIRVGDTIDFAYSIRTQFDVFDNPLETLAYSYSPTPVDLGVTTISWPAAMRVQTRAGRHAVLPPISQQGDFKILTHRITDAEGEIYPDTIATRSLPDYGWQISSIPQWGTIADHIRTAYDQASAFPDAADLAAHVARIKSEHATPEARALAALRLVQDEVRYMALTLGEGGWLPTSAREVWARRQGDCKGKTVLLVALLRELGIDAIPVLVSSENLPLDKYLPMVSAFDHVIVKARIDGETYLMDGARIGDRSLTPDIPLVHEYVLPIAAHARLEPIPLRLPPRPTGTMHIEIDFSDGIYSPARVTLTDIDRGHSATEMQAALAQAPAAELSRWYDERWTTFLKDYGQISDLKSQWEYREDTHEFVASVTARIAFDWSGGPVDIPLAHVTWKGSEPHKNERFKDADHGVRFPSSSSFRTTVILPEGEDVVDVSVQPYEVQAGANRYFRTVRRNGNRLETDRGSIALRPYATAAEIQTEQADMDSFKELKATMRVRRGYTMTAADRQTLATAPEGHPEVALRRGYALHNGGDYAGAIAQFDAAIAGFASPHANALANRALTYLALNELKKARADIVAGDAADPDEMILFHAKGRLAEIEDDDLEAVLAFTGALRSWPENTHALYRRAAAYERMGQSARALADLERINALQPQDNGAKTELATQLLRMGRAEQAYEQVGQVAQAIGYPDARVQLFIGMAQSLASNLKPSDPAMAEAVLTGALSVEGDFPALLIDRAGIREMRGDSRGAASDMARFKQLTRINLDDPAQACVSQTLFRHSRDAALTMCDKAIERKGDDAKLYMRRGYLLHALNRESEAVAAYRMATELDPSNQQARYGLGRILKDTGHVADGDALMAAALSSDPKANEGYNTPLLEVRGSN</sequence>
<feature type="chain" id="PRO_5046304770" evidence="4">
    <location>
        <begin position="21"/>
        <end position="1026"/>
    </location>
</feature>
<comment type="caution">
    <text evidence="7">The sequence shown here is derived from an EMBL/GenBank/DDBJ whole genome shotgun (WGS) entry which is preliminary data.</text>
</comment>
<feature type="repeat" description="TPR" evidence="3">
    <location>
        <begin position="944"/>
        <end position="977"/>
    </location>
</feature>
<evidence type="ECO:0000256" key="2">
    <source>
        <dbReference type="ARBA" id="ARBA00022803"/>
    </source>
</evidence>
<dbReference type="Pfam" id="PF01841">
    <property type="entry name" value="Transglut_core"/>
    <property type="match status" value="1"/>
</dbReference>
<dbReference type="InterPro" id="IPR050498">
    <property type="entry name" value="Ycf3"/>
</dbReference>
<proteinExistence type="predicted"/>
<keyword evidence="2 3" id="KW-0802">TPR repeat</keyword>
<dbReference type="InterPro" id="IPR002931">
    <property type="entry name" value="Transglutaminase-like"/>
</dbReference>
<reference evidence="7 8" key="1">
    <citation type="submission" date="2020-08" db="EMBL/GenBank/DDBJ databases">
        <title>A Genomic Blueprint of the Chicken Gut Microbiome.</title>
        <authorList>
            <person name="Gilroy R."/>
            <person name="Ravi A."/>
            <person name="Getino M."/>
            <person name="Pursley I."/>
            <person name="Horton D.L."/>
            <person name="Alikhan N.-F."/>
            <person name="Baker D."/>
            <person name="Gharbi K."/>
            <person name="Hall N."/>
            <person name="Watson M."/>
            <person name="Adriaenssens E.M."/>
            <person name="Foster-Nyarko E."/>
            <person name="Jarju S."/>
            <person name="Secka A."/>
            <person name="Antonio M."/>
            <person name="Oren A."/>
            <person name="Chaudhuri R."/>
            <person name="La Ragione R.M."/>
            <person name="Hildebrand F."/>
            <person name="Pallen M.J."/>
        </authorList>
    </citation>
    <scope>NUCLEOTIDE SEQUENCE [LARGE SCALE GENOMIC DNA]</scope>
    <source>
        <strain evidence="7 8">Sa3CVA3</strain>
    </source>
</reference>
<dbReference type="SMART" id="SM00028">
    <property type="entry name" value="TPR"/>
    <property type="match status" value="4"/>
</dbReference>
<dbReference type="Pfam" id="PF12969">
    <property type="entry name" value="DUF3857"/>
    <property type="match status" value="1"/>
</dbReference>
<dbReference type="Pfam" id="PF13181">
    <property type="entry name" value="TPR_8"/>
    <property type="match status" value="1"/>
</dbReference>
<dbReference type="PROSITE" id="PS50005">
    <property type="entry name" value="TPR"/>
    <property type="match status" value="2"/>
</dbReference>
<evidence type="ECO:0000256" key="3">
    <source>
        <dbReference type="PROSITE-ProRule" id="PRU00339"/>
    </source>
</evidence>
<feature type="domain" description="DUF3857" evidence="6">
    <location>
        <begin position="66"/>
        <end position="228"/>
    </location>
</feature>
<gene>
    <name evidence="7" type="ORF">H9656_07165</name>
</gene>
<dbReference type="PANTHER" id="PTHR44858">
    <property type="entry name" value="TETRATRICOPEPTIDE REPEAT PROTEIN 6"/>
    <property type="match status" value="1"/>
</dbReference>
<feature type="domain" description="Transglutaminase-like" evidence="5">
    <location>
        <begin position="284"/>
        <end position="355"/>
    </location>
</feature>
<feature type="repeat" description="TPR" evidence="3">
    <location>
        <begin position="767"/>
        <end position="800"/>
    </location>
</feature>
<keyword evidence="8" id="KW-1185">Reference proteome</keyword>
<organism evidence="7 8">
    <name type="scientific">Brevundimonas guildfordensis</name>
    <dbReference type="NCBI Taxonomy" id="2762241"/>
    <lineage>
        <taxon>Bacteria</taxon>
        <taxon>Pseudomonadati</taxon>
        <taxon>Pseudomonadota</taxon>
        <taxon>Alphaproteobacteria</taxon>
        <taxon>Caulobacterales</taxon>
        <taxon>Caulobacteraceae</taxon>
        <taxon>Brevundimonas</taxon>
    </lineage>
</organism>
<dbReference type="PANTHER" id="PTHR44858:SF1">
    <property type="entry name" value="UDP-N-ACETYLGLUCOSAMINE--PEPTIDE N-ACETYLGLUCOSAMINYLTRANSFERASE SPINDLY-RELATED"/>
    <property type="match status" value="1"/>
</dbReference>
<dbReference type="SUPFAM" id="SSF48452">
    <property type="entry name" value="TPR-like"/>
    <property type="match status" value="2"/>
</dbReference>
<dbReference type="InterPro" id="IPR038765">
    <property type="entry name" value="Papain-like_cys_pep_sf"/>
</dbReference>
<dbReference type="InterPro" id="IPR011990">
    <property type="entry name" value="TPR-like_helical_dom_sf"/>
</dbReference>
<dbReference type="RefSeq" id="WP_191743475.1">
    <property type="nucleotide sequence ID" value="NZ_JACSQU010000001.1"/>
</dbReference>
<evidence type="ECO:0000256" key="1">
    <source>
        <dbReference type="ARBA" id="ARBA00022737"/>
    </source>
</evidence>
<evidence type="ECO:0000313" key="7">
    <source>
        <dbReference type="EMBL" id="MBD7941163.1"/>
    </source>
</evidence>
<keyword evidence="4" id="KW-0732">Signal</keyword>
<dbReference type="EMBL" id="JACSQU010000001">
    <property type="protein sequence ID" value="MBD7941163.1"/>
    <property type="molecule type" value="Genomic_DNA"/>
</dbReference>
<protein>
    <submittedName>
        <fullName evidence="7">DUF3857 domain-containing protein</fullName>
    </submittedName>
</protein>
<dbReference type="Gene3D" id="3.10.620.30">
    <property type="match status" value="1"/>
</dbReference>
<evidence type="ECO:0000313" key="8">
    <source>
        <dbReference type="Proteomes" id="UP000638918"/>
    </source>
</evidence>
<dbReference type="Proteomes" id="UP000638918">
    <property type="component" value="Unassembled WGS sequence"/>
</dbReference>
<evidence type="ECO:0000259" key="6">
    <source>
        <dbReference type="Pfam" id="PF12969"/>
    </source>
</evidence>
<accession>A0ABR8R075</accession>
<dbReference type="InterPro" id="IPR019734">
    <property type="entry name" value="TPR_rpt"/>
</dbReference>
<evidence type="ECO:0000256" key="4">
    <source>
        <dbReference type="SAM" id="SignalP"/>
    </source>
</evidence>
<dbReference type="Gene3D" id="2.60.40.3140">
    <property type="match status" value="1"/>
</dbReference>
<dbReference type="InterPro" id="IPR024618">
    <property type="entry name" value="DUF3857"/>
</dbReference>
<evidence type="ECO:0000259" key="5">
    <source>
        <dbReference type="Pfam" id="PF01841"/>
    </source>
</evidence>
<dbReference type="SUPFAM" id="SSF54001">
    <property type="entry name" value="Cysteine proteinases"/>
    <property type="match status" value="1"/>
</dbReference>
<dbReference type="Gene3D" id="1.25.40.10">
    <property type="entry name" value="Tetratricopeptide repeat domain"/>
    <property type="match status" value="3"/>
</dbReference>
<keyword evidence="1" id="KW-0677">Repeat</keyword>
<name>A0ABR8R075_9CAUL</name>